<dbReference type="InterPro" id="IPR006203">
    <property type="entry name" value="GHMP_knse_ATP-bd_CS"/>
</dbReference>
<dbReference type="FunFam" id="1.20.1440.340:FF:000002">
    <property type="entry name" value="Galactokinase"/>
    <property type="match status" value="1"/>
</dbReference>
<sequence length="593" mass="64734">MEKTPSLYRKATPDNQVKSNQIISEMAKHEETPIPSFSSLEAVYGDGSQLEEAKLRFDHLNSKFLQVFGHPPDVFARSPGRVNLIGEHIDYEGYSVLPMAIRQDTIIAIRKNHAQKVLRIANVNDKYTECTYPADPNQAIDLKNHKWGHYFICGYKGFYEFAKSKGVDMGDAVGLDVIVDGTVPTGSGLSSSAAFVCSATIAIMAAFDVNFPKKEIAQLTCECERHIGTQSGGMDQAISVMAKTGFAELIDFNPIRATDVQLPAGGTFVIAHSLAESQKAVTAATNYNNRVVECRLASVSAIFTDWFCFHIPKYVPTLSCGEGKQSSALHLLLGALIGTALQVTNAYLLNFSSIGGIVMLILLILEYLFQIVLGIKLGMKQQDAISNVKTLSDVEGLCVSFANSHGSSDPVIAVKELLKDEPYTTEEIEAITGESLQSIFENSPSSLDVLKAAEHFKLHHRAAHVYSEAKRVHAFKDAVSSDLSDEDKLKKLGELMNESHYSCSVLYECSCPELEELVKICRDNDALGARLTGAGWGGCAVALVKEATVPLFILNLKEKFYQSRIDKGVISKNDLGLYVFASKPSSGAAIFKF</sequence>
<dbReference type="PANTHER" id="PTHR10457">
    <property type="entry name" value="MEVALONATE KINASE/GALACTOKINASE"/>
    <property type="match status" value="1"/>
</dbReference>
<keyword evidence="3" id="KW-0418">Kinase</keyword>
<keyword evidence="2" id="KW-0547">Nucleotide-binding</keyword>
<evidence type="ECO:0000256" key="3">
    <source>
        <dbReference type="ARBA" id="ARBA00022777"/>
    </source>
</evidence>
<dbReference type="PANTHER" id="PTHR10457:SF7">
    <property type="entry name" value="GALACTOKINASE-RELATED"/>
    <property type="match status" value="1"/>
</dbReference>
<keyword evidence="1" id="KW-0808">Transferase</keyword>
<dbReference type="GO" id="GO:0005524">
    <property type="term" value="F:ATP binding"/>
    <property type="evidence" value="ECO:0007669"/>
    <property type="project" value="UniProtKB-KW"/>
</dbReference>
<dbReference type="InterPro" id="IPR013750">
    <property type="entry name" value="GHMP_kinase_C_dom"/>
</dbReference>
<keyword evidence="10" id="KW-1185">Reference proteome</keyword>
<evidence type="ECO:0000313" key="9">
    <source>
        <dbReference type="EMBL" id="KAG6764048.1"/>
    </source>
</evidence>
<dbReference type="InterPro" id="IPR006204">
    <property type="entry name" value="GHMP_kinase_N_dom"/>
</dbReference>
<dbReference type="PROSITE" id="PS00106">
    <property type="entry name" value="GALACTOKINASE"/>
    <property type="match status" value="1"/>
</dbReference>
<evidence type="ECO:0000259" key="8">
    <source>
        <dbReference type="Pfam" id="PF10509"/>
    </source>
</evidence>
<dbReference type="GO" id="GO:0005829">
    <property type="term" value="C:cytosol"/>
    <property type="evidence" value="ECO:0007669"/>
    <property type="project" value="TreeGrafter"/>
</dbReference>
<dbReference type="AlphaFoldDB" id="A0A8X7Z2Q6"/>
<reference evidence="9" key="1">
    <citation type="journal article" date="2020" name="bioRxiv">
        <title>Hybrid origin of Populus tomentosa Carr. identified through genome sequencing and phylogenomic analysis.</title>
        <authorList>
            <person name="An X."/>
            <person name="Gao K."/>
            <person name="Chen Z."/>
            <person name="Li J."/>
            <person name="Yang X."/>
            <person name="Yang X."/>
            <person name="Zhou J."/>
            <person name="Guo T."/>
            <person name="Zhao T."/>
            <person name="Huang S."/>
            <person name="Miao D."/>
            <person name="Khan W.U."/>
            <person name="Rao P."/>
            <person name="Ye M."/>
            <person name="Lei B."/>
            <person name="Liao W."/>
            <person name="Wang J."/>
            <person name="Ji L."/>
            <person name="Li Y."/>
            <person name="Guo B."/>
            <person name="Mustafa N.S."/>
            <person name="Li S."/>
            <person name="Yun Q."/>
            <person name="Keller S.R."/>
            <person name="Mao J."/>
            <person name="Zhang R."/>
            <person name="Strauss S.H."/>
        </authorList>
    </citation>
    <scope>NUCLEOTIDE SEQUENCE</scope>
    <source>
        <strain evidence="9">GM15</strain>
        <tissue evidence="9">Leaf</tissue>
    </source>
</reference>
<dbReference type="Pfam" id="PF10509">
    <property type="entry name" value="GalKase_gal_bdg"/>
    <property type="match status" value="1"/>
</dbReference>
<name>A0A8X7Z2Q6_POPTO</name>
<keyword evidence="4" id="KW-0067">ATP-binding</keyword>
<dbReference type="NCBIfam" id="TIGR00131">
    <property type="entry name" value="gal_kin"/>
    <property type="match status" value="1"/>
</dbReference>
<dbReference type="OrthoDB" id="187738at2759"/>
<gene>
    <name evidence="9" type="ORF">POTOM_031502</name>
</gene>
<evidence type="ECO:0000256" key="4">
    <source>
        <dbReference type="ARBA" id="ARBA00022840"/>
    </source>
</evidence>
<keyword evidence="5" id="KW-0472">Membrane</keyword>
<keyword evidence="5" id="KW-0812">Transmembrane</keyword>
<dbReference type="Pfam" id="PF08544">
    <property type="entry name" value="GHMP_kinases_C"/>
    <property type="match status" value="1"/>
</dbReference>
<evidence type="ECO:0000256" key="2">
    <source>
        <dbReference type="ARBA" id="ARBA00022741"/>
    </source>
</evidence>
<protein>
    <recommendedName>
        <fullName evidence="11">Galactokinase</fullName>
    </recommendedName>
</protein>
<organism evidence="9 10">
    <name type="scientific">Populus tomentosa</name>
    <name type="common">Chinese white poplar</name>
    <dbReference type="NCBI Taxonomy" id="118781"/>
    <lineage>
        <taxon>Eukaryota</taxon>
        <taxon>Viridiplantae</taxon>
        <taxon>Streptophyta</taxon>
        <taxon>Embryophyta</taxon>
        <taxon>Tracheophyta</taxon>
        <taxon>Spermatophyta</taxon>
        <taxon>Magnoliopsida</taxon>
        <taxon>eudicotyledons</taxon>
        <taxon>Gunneridae</taxon>
        <taxon>Pentapetalae</taxon>
        <taxon>rosids</taxon>
        <taxon>fabids</taxon>
        <taxon>Malpighiales</taxon>
        <taxon>Salicaceae</taxon>
        <taxon>Saliceae</taxon>
        <taxon>Populus</taxon>
    </lineage>
</organism>
<accession>A0A8X7Z2Q6</accession>
<dbReference type="Pfam" id="PF00288">
    <property type="entry name" value="GHMP_kinases_N"/>
    <property type="match status" value="1"/>
</dbReference>
<dbReference type="FunFam" id="3.30.230.10:FF:000046">
    <property type="entry name" value="galactokinase-like isoform X1"/>
    <property type="match status" value="1"/>
</dbReference>
<dbReference type="InterPro" id="IPR000705">
    <property type="entry name" value="Galactokinase"/>
</dbReference>
<feature type="domain" description="GHMP kinase N-terminal" evidence="6">
    <location>
        <begin position="166"/>
        <end position="242"/>
    </location>
</feature>
<evidence type="ECO:0000259" key="6">
    <source>
        <dbReference type="Pfam" id="PF00288"/>
    </source>
</evidence>
<evidence type="ECO:0000256" key="1">
    <source>
        <dbReference type="ARBA" id="ARBA00022679"/>
    </source>
</evidence>
<evidence type="ECO:0000313" key="10">
    <source>
        <dbReference type="Proteomes" id="UP000886885"/>
    </source>
</evidence>
<feature type="transmembrane region" description="Helical" evidence="5">
    <location>
        <begin position="354"/>
        <end position="375"/>
    </location>
</feature>
<feature type="domain" description="GHMP kinase C-terminal" evidence="7">
    <location>
        <begin position="489"/>
        <end position="561"/>
    </location>
</feature>
<evidence type="ECO:0000259" key="7">
    <source>
        <dbReference type="Pfam" id="PF08544"/>
    </source>
</evidence>
<dbReference type="EMBL" id="JAAWWB010000016">
    <property type="protein sequence ID" value="KAG6764048.1"/>
    <property type="molecule type" value="Genomic_DNA"/>
</dbReference>
<dbReference type="InterPro" id="IPR019539">
    <property type="entry name" value="GalKase_N"/>
</dbReference>
<proteinExistence type="predicted"/>
<dbReference type="InterPro" id="IPR019741">
    <property type="entry name" value="Galactokinase_CS"/>
</dbReference>
<keyword evidence="5" id="KW-1133">Transmembrane helix</keyword>
<dbReference type="GO" id="GO:0004335">
    <property type="term" value="F:galactokinase activity"/>
    <property type="evidence" value="ECO:0007669"/>
    <property type="project" value="InterPro"/>
</dbReference>
<dbReference type="Proteomes" id="UP000886885">
    <property type="component" value="Chromosome 8D"/>
</dbReference>
<dbReference type="PROSITE" id="PS00627">
    <property type="entry name" value="GHMP_KINASES_ATP"/>
    <property type="match status" value="1"/>
</dbReference>
<evidence type="ECO:0008006" key="11">
    <source>
        <dbReference type="Google" id="ProtNLM"/>
    </source>
</evidence>
<feature type="domain" description="Galactokinase N-terminal" evidence="8">
    <location>
        <begin position="63"/>
        <end position="111"/>
    </location>
</feature>
<comment type="caution">
    <text evidence="9">The sequence shown here is derived from an EMBL/GenBank/DDBJ whole genome shotgun (WGS) entry which is preliminary data.</text>
</comment>
<evidence type="ECO:0000256" key="5">
    <source>
        <dbReference type="SAM" id="Phobius"/>
    </source>
</evidence>
<dbReference type="GO" id="GO:0006012">
    <property type="term" value="P:galactose metabolic process"/>
    <property type="evidence" value="ECO:0007669"/>
    <property type="project" value="InterPro"/>
</dbReference>